<feature type="compositionally biased region" description="Acidic residues" evidence="1">
    <location>
        <begin position="104"/>
        <end position="115"/>
    </location>
</feature>
<dbReference type="AlphaFoldDB" id="A0A3E2HHY2"/>
<protein>
    <submittedName>
        <fullName evidence="2">Uncharacterized protein</fullName>
    </submittedName>
</protein>
<feature type="compositionally biased region" description="Polar residues" evidence="1">
    <location>
        <begin position="89"/>
        <end position="99"/>
    </location>
</feature>
<feature type="non-terminal residue" evidence="2">
    <location>
        <position position="222"/>
    </location>
</feature>
<dbReference type="OrthoDB" id="3938221at2759"/>
<dbReference type="Proteomes" id="UP000258309">
    <property type="component" value="Unassembled WGS sequence"/>
</dbReference>
<accession>A0A3E2HHY2</accession>
<name>A0A3E2HHY2_SCYLI</name>
<feature type="region of interest" description="Disordered" evidence="1">
    <location>
        <begin position="81"/>
        <end position="156"/>
    </location>
</feature>
<keyword evidence="3" id="KW-1185">Reference proteome</keyword>
<dbReference type="OMA" id="AHTARCK"/>
<evidence type="ECO:0000313" key="2">
    <source>
        <dbReference type="EMBL" id="RFU33036.1"/>
    </source>
</evidence>
<comment type="caution">
    <text evidence="2">The sequence shown here is derived from an EMBL/GenBank/DDBJ whole genome shotgun (WGS) entry which is preliminary data.</text>
</comment>
<feature type="non-terminal residue" evidence="2">
    <location>
        <position position="1"/>
    </location>
</feature>
<gene>
    <name evidence="2" type="ORF">B7463_g3273</name>
</gene>
<dbReference type="EMBL" id="NCSJ02000042">
    <property type="protein sequence ID" value="RFU33036.1"/>
    <property type="molecule type" value="Genomic_DNA"/>
</dbReference>
<sequence length="222" mass="24727">MHREDTYSLAHTARCKLQLAAGRPDRNLRFILGHAFTLDKLNLRLAEIETDESYDEDLGDESGSSGEVNYCTLSSDLVAGGGDAHAKESTPSTIKNPIPNSRDDLEEDDEAEDDNLSLQRFRSASERPPQMVRDDESESDSSSPSTTSSDEEEYNFDFADIMPSRDEMRIITAGSGDAQLKDWYQHVAKCPCHGKKGEDVERMWKVPQREGQPQIAIIQASA</sequence>
<evidence type="ECO:0000256" key="1">
    <source>
        <dbReference type="SAM" id="MobiDB-lite"/>
    </source>
</evidence>
<organism evidence="2 3">
    <name type="scientific">Scytalidium lignicola</name>
    <name type="common">Hyphomycete</name>
    <dbReference type="NCBI Taxonomy" id="5539"/>
    <lineage>
        <taxon>Eukaryota</taxon>
        <taxon>Fungi</taxon>
        <taxon>Dikarya</taxon>
        <taxon>Ascomycota</taxon>
        <taxon>Pezizomycotina</taxon>
        <taxon>Leotiomycetes</taxon>
        <taxon>Leotiomycetes incertae sedis</taxon>
        <taxon>Scytalidium</taxon>
    </lineage>
</organism>
<reference evidence="2 3" key="1">
    <citation type="submission" date="2018-05" db="EMBL/GenBank/DDBJ databases">
        <title>Draft genome sequence of Scytalidium lignicola DSM 105466, a ubiquitous saprotrophic fungus.</title>
        <authorList>
            <person name="Buettner E."/>
            <person name="Gebauer A.M."/>
            <person name="Hofrichter M."/>
            <person name="Liers C."/>
            <person name="Kellner H."/>
        </authorList>
    </citation>
    <scope>NUCLEOTIDE SEQUENCE [LARGE SCALE GENOMIC DNA]</scope>
    <source>
        <strain evidence="2 3">DSM 105466</strain>
    </source>
</reference>
<evidence type="ECO:0000313" key="3">
    <source>
        <dbReference type="Proteomes" id="UP000258309"/>
    </source>
</evidence>
<proteinExistence type="predicted"/>